<gene>
    <name evidence="1" type="ORF">ACFO4L_07295</name>
</gene>
<dbReference type="Pfam" id="PF13416">
    <property type="entry name" value="SBP_bac_8"/>
    <property type="match status" value="1"/>
</dbReference>
<dbReference type="InterPro" id="IPR027020">
    <property type="entry name" value="YnjB"/>
</dbReference>
<dbReference type="PANTHER" id="PTHR42779">
    <property type="entry name" value="PROTEIN YNJB"/>
    <property type="match status" value="1"/>
</dbReference>
<dbReference type="EMBL" id="JBHSGK010000005">
    <property type="protein sequence ID" value="MFC4736388.1"/>
    <property type="molecule type" value="Genomic_DNA"/>
</dbReference>
<dbReference type="InterPro" id="IPR006059">
    <property type="entry name" value="SBP"/>
</dbReference>
<sequence>MRRQWSGVAGLLLLAACGGGEEAADAENLAEQDWEEITDAADGAEIGIYMWGGDEGVNAYIDEIVAPELDETYGITLTRYPMEAPEFLSRLRTEREAGSMDGTADILWINGENFRIAKENELLYGSFAELLPNKEAYVNEEAPYVEVDMGTPVEGMQVPWGNVQYAFQFRGDVEPPATMEELLGWAEENPGSFTYPNVSNDTGAGFVRHVMHYVADDPADLETYDEDWIAENGEDVWRILRDLQPHLWREGQTYPETLEQQDQLFSSGEIDVTLGFNEHRAESLIDQGTFPEDTQTIGLASGSIASTHYLSIPFNTTEPEAALTAVNYLLSPEAQTAKLDPERWGEGHILELEALSEEEREAVESLSGEEVVPQEMILPELDARYVDWIQQNWEQEVVQQR</sequence>
<dbReference type="RefSeq" id="WP_377909033.1">
    <property type="nucleotide sequence ID" value="NZ_JBHSGK010000005.1"/>
</dbReference>
<comment type="caution">
    <text evidence="1">The sequence shown here is derived from an EMBL/GenBank/DDBJ whole genome shotgun (WGS) entry which is preliminary data.</text>
</comment>
<dbReference type="PANTHER" id="PTHR42779:SF1">
    <property type="entry name" value="PROTEIN YNJB"/>
    <property type="match status" value="1"/>
</dbReference>
<accession>A0ABV9NSJ9</accession>
<dbReference type="PIRSF" id="PIRSF029172">
    <property type="entry name" value="UCP029172_ABC_sbc_YnjB"/>
    <property type="match status" value="1"/>
</dbReference>
<protein>
    <submittedName>
        <fullName evidence="1">ABC transporter substrate-binding protein</fullName>
    </submittedName>
</protein>
<reference evidence="2" key="1">
    <citation type="journal article" date="2019" name="Int. J. Syst. Evol. Microbiol.">
        <title>The Global Catalogue of Microorganisms (GCM) 10K type strain sequencing project: providing services to taxonomists for standard genome sequencing and annotation.</title>
        <authorList>
            <consortium name="The Broad Institute Genomics Platform"/>
            <consortium name="The Broad Institute Genome Sequencing Center for Infectious Disease"/>
            <person name="Wu L."/>
            <person name="Ma J."/>
        </authorList>
    </citation>
    <scope>NUCLEOTIDE SEQUENCE [LARGE SCALE GENOMIC DNA]</scope>
    <source>
        <strain evidence="2">JCM 12165</strain>
    </source>
</reference>
<dbReference type="Gene3D" id="3.40.190.10">
    <property type="entry name" value="Periplasmic binding protein-like II"/>
    <property type="match status" value="3"/>
</dbReference>
<organism evidence="1 2">
    <name type="scientific">Bacillus daqingensis</name>
    <dbReference type="NCBI Taxonomy" id="872396"/>
    <lineage>
        <taxon>Bacteria</taxon>
        <taxon>Bacillati</taxon>
        <taxon>Bacillota</taxon>
        <taxon>Bacilli</taxon>
        <taxon>Bacillales</taxon>
        <taxon>Bacillaceae</taxon>
        <taxon>Bacillus</taxon>
    </lineage>
</organism>
<evidence type="ECO:0000313" key="1">
    <source>
        <dbReference type="EMBL" id="MFC4736388.1"/>
    </source>
</evidence>
<dbReference type="PROSITE" id="PS51257">
    <property type="entry name" value="PROKAR_LIPOPROTEIN"/>
    <property type="match status" value="1"/>
</dbReference>
<name>A0ABV9NSJ9_9BACI</name>
<dbReference type="NCBIfam" id="NF008633">
    <property type="entry name" value="PRK11622.1"/>
    <property type="match status" value="1"/>
</dbReference>
<evidence type="ECO:0000313" key="2">
    <source>
        <dbReference type="Proteomes" id="UP001595896"/>
    </source>
</evidence>
<dbReference type="Proteomes" id="UP001595896">
    <property type="component" value="Unassembled WGS sequence"/>
</dbReference>
<keyword evidence="2" id="KW-1185">Reference proteome</keyword>
<dbReference type="SUPFAM" id="SSF53850">
    <property type="entry name" value="Periplasmic binding protein-like II"/>
    <property type="match status" value="1"/>
</dbReference>
<proteinExistence type="predicted"/>